<name>A0A3P7NQG2_9BILA</name>
<dbReference type="OrthoDB" id="18190at2759"/>
<organism evidence="1 2">
    <name type="scientific">Gongylonema pulchrum</name>
    <dbReference type="NCBI Taxonomy" id="637853"/>
    <lineage>
        <taxon>Eukaryota</taxon>
        <taxon>Metazoa</taxon>
        <taxon>Ecdysozoa</taxon>
        <taxon>Nematoda</taxon>
        <taxon>Chromadorea</taxon>
        <taxon>Rhabditida</taxon>
        <taxon>Spirurina</taxon>
        <taxon>Spiruromorpha</taxon>
        <taxon>Spiruroidea</taxon>
        <taxon>Gongylonematidae</taxon>
        <taxon>Gongylonema</taxon>
    </lineage>
</organism>
<sequence length="73" mass="8459">MREFHGEHLSVLEDSLAVECAKLLIRIATTSKTIATINMCLHYTLHICNSIDLKQDTWDEMTALLNVKRDEKW</sequence>
<reference evidence="1 2" key="1">
    <citation type="submission" date="2018-11" db="EMBL/GenBank/DDBJ databases">
        <authorList>
            <consortium name="Pathogen Informatics"/>
        </authorList>
    </citation>
    <scope>NUCLEOTIDE SEQUENCE [LARGE SCALE GENOMIC DNA]</scope>
</reference>
<dbReference type="Proteomes" id="UP000271098">
    <property type="component" value="Unassembled WGS sequence"/>
</dbReference>
<proteinExistence type="predicted"/>
<accession>A0A3P7NQG2</accession>
<gene>
    <name evidence="1" type="ORF">GPUH_LOCUS26088</name>
</gene>
<dbReference type="EMBL" id="UYRT01108535">
    <property type="protein sequence ID" value="VDN45085.1"/>
    <property type="molecule type" value="Genomic_DNA"/>
</dbReference>
<evidence type="ECO:0000313" key="2">
    <source>
        <dbReference type="Proteomes" id="UP000271098"/>
    </source>
</evidence>
<keyword evidence="2" id="KW-1185">Reference proteome</keyword>
<protein>
    <submittedName>
        <fullName evidence="1">Uncharacterized protein</fullName>
    </submittedName>
</protein>
<evidence type="ECO:0000313" key="1">
    <source>
        <dbReference type="EMBL" id="VDN45085.1"/>
    </source>
</evidence>
<dbReference type="AlphaFoldDB" id="A0A3P7NQG2"/>